<dbReference type="InterPro" id="IPR006311">
    <property type="entry name" value="TAT_signal"/>
</dbReference>
<proteinExistence type="predicted"/>
<sequence>MDSGMTRRELLSGATAVGVAAGLSGCLDRSVTTSRGSPDDGSPSTMRMDGRYPLVSSENVGGRAVPTMPVNVRIGFGETDADVEAVRDVFRYNPRWSPIVRLVDRYWPFHESPTQFVWDADLAGFRRPLASYRYPFLRRKPGGAIGYHVYLWDVRDRGEVVGVVGQAHKDVGSLRTHVGTDYHEATGAVATAFHRADWHTTPASFDYGVDPSQRRRWGPTGDLLVRPE</sequence>
<keyword evidence="3" id="KW-1185">Reference proteome</keyword>
<organism evidence="2 3">
    <name type="scientific">Halorubrum tibetense</name>
    <dbReference type="NCBI Taxonomy" id="175631"/>
    <lineage>
        <taxon>Archaea</taxon>
        <taxon>Methanobacteriati</taxon>
        <taxon>Methanobacteriota</taxon>
        <taxon>Stenosarchaea group</taxon>
        <taxon>Halobacteria</taxon>
        <taxon>Halobacteriales</taxon>
        <taxon>Haloferacaceae</taxon>
        <taxon>Halorubrum</taxon>
    </lineage>
</organism>
<evidence type="ECO:0000256" key="1">
    <source>
        <dbReference type="SAM" id="MobiDB-lite"/>
    </source>
</evidence>
<evidence type="ECO:0000313" key="3">
    <source>
        <dbReference type="Proteomes" id="UP001596442"/>
    </source>
</evidence>
<dbReference type="EMBL" id="JBHSWW010000137">
    <property type="protein sequence ID" value="MFC6753747.1"/>
    <property type="molecule type" value="Genomic_DNA"/>
</dbReference>
<feature type="region of interest" description="Disordered" evidence="1">
    <location>
        <begin position="28"/>
        <end position="52"/>
    </location>
</feature>
<dbReference type="PROSITE" id="PS51257">
    <property type="entry name" value="PROKAR_LIPOPROTEIN"/>
    <property type="match status" value="1"/>
</dbReference>
<name>A0ABD5SC34_9EURY</name>
<dbReference type="RefSeq" id="WP_379781631.1">
    <property type="nucleotide sequence ID" value="NZ_JBHSWW010000137.1"/>
</dbReference>
<dbReference type="AlphaFoldDB" id="A0ABD5SC34"/>
<accession>A0ABD5SC34</accession>
<evidence type="ECO:0000313" key="2">
    <source>
        <dbReference type="EMBL" id="MFC6753747.1"/>
    </source>
</evidence>
<dbReference type="PROSITE" id="PS51318">
    <property type="entry name" value="TAT"/>
    <property type="match status" value="1"/>
</dbReference>
<reference evidence="2 3" key="1">
    <citation type="journal article" date="2019" name="Int. J. Syst. Evol. Microbiol.">
        <title>The Global Catalogue of Microorganisms (GCM) 10K type strain sequencing project: providing services to taxonomists for standard genome sequencing and annotation.</title>
        <authorList>
            <consortium name="The Broad Institute Genomics Platform"/>
            <consortium name="The Broad Institute Genome Sequencing Center for Infectious Disease"/>
            <person name="Wu L."/>
            <person name="Ma J."/>
        </authorList>
    </citation>
    <scope>NUCLEOTIDE SEQUENCE [LARGE SCALE GENOMIC DNA]</scope>
    <source>
        <strain evidence="2 3">CGMCC 1.3239</strain>
    </source>
</reference>
<gene>
    <name evidence="2" type="ORF">ACFQEU_09780</name>
</gene>
<evidence type="ECO:0008006" key="4">
    <source>
        <dbReference type="Google" id="ProtNLM"/>
    </source>
</evidence>
<dbReference type="Proteomes" id="UP001596442">
    <property type="component" value="Unassembled WGS sequence"/>
</dbReference>
<protein>
    <recommendedName>
        <fullName evidence="4">Lipoprotein</fullName>
    </recommendedName>
</protein>
<comment type="caution">
    <text evidence="2">The sequence shown here is derived from an EMBL/GenBank/DDBJ whole genome shotgun (WGS) entry which is preliminary data.</text>
</comment>